<evidence type="ECO:0000256" key="1">
    <source>
        <dbReference type="SAM" id="Phobius"/>
    </source>
</evidence>
<feature type="transmembrane region" description="Helical" evidence="1">
    <location>
        <begin position="107"/>
        <end position="124"/>
    </location>
</feature>
<keyword evidence="1" id="KW-0812">Transmembrane</keyword>
<feature type="transmembrane region" description="Helical" evidence="1">
    <location>
        <begin position="39"/>
        <end position="62"/>
    </location>
</feature>
<gene>
    <name evidence="2" type="ORF">GCM10007100_17080</name>
</gene>
<dbReference type="InterPro" id="IPR008523">
    <property type="entry name" value="DUF805"/>
</dbReference>
<dbReference type="Proteomes" id="UP000644507">
    <property type="component" value="Unassembled WGS sequence"/>
</dbReference>
<evidence type="ECO:0000313" key="2">
    <source>
        <dbReference type="EMBL" id="GHC51448.1"/>
    </source>
</evidence>
<dbReference type="RefSeq" id="WP_189569511.1">
    <property type="nucleotide sequence ID" value="NZ_BMXI01000006.1"/>
</dbReference>
<keyword evidence="1" id="KW-0472">Membrane</keyword>
<feature type="transmembrane region" description="Helical" evidence="1">
    <location>
        <begin position="74"/>
        <end position="95"/>
    </location>
</feature>
<keyword evidence="3" id="KW-1185">Reference proteome</keyword>
<reference evidence="2" key="2">
    <citation type="submission" date="2020-09" db="EMBL/GenBank/DDBJ databases">
        <authorList>
            <person name="Sun Q."/>
            <person name="Kim S."/>
        </authorList>
    </citation>
    <scope>NUCLEOTIDE SEQUENCE</scope>
    <source>
        <strain evidence="2">KCTC 12988</strain>
    </source>
</reference>
<sequence length="146" mass="16341">MSDNPYQAPRAELKPPDYPEPTLLQKLLSFRGRFSRSQYWLYTVGSCLLIFIVLLALDSILAEFSEPSSPLASLSGELISLIFGIAIIWINFAGLSKRFHDRGKSGLMILVWLIPYIGSLWLLIECGCLQGTSGPNRYGPDPLRNH</sequence>
<name>A0A918WIR6_9BACT</name>
<dbReference type="AlphaFoldDB" id="A0A918WIR6"/>
<dbReference type="GO" id="GO:0005886">
    <property type="term" value="C:plasma membrane"/>
    <property type="evidence" value="ECO:0007669"/>
    <property type="project" value="TreeGrafter"/>
</dbReference>
<dbReference type="EMBL" id="BMXI01000006">
    <property type="protein sequence ID" value="GHC51448.1"/>
    <property type="molecule type" value="Genomic_DNA"/>
</dbReference>
<accession>A0A918WIR6</accession>
<proteinExistence type="predicted"/>
<dbReference type="Pfam" id="PF05656">
    <property type="entry name" value="DUF805"/>
    <property type="match status" value="1"/>
</dbReference>
<protein>
    <submittedName>
        <fullName evidence="2">DUF805 domain-containing protein</fullName>
    </submittedName>
</protein>
<reference evidence="2" key="1">
    <citation type="journal article" date="2014" name="Int. J. Syst. Evol. Microbiol.">
        <title>Complete genome sequence of Corynebacterium casei LMG S-19264T (=DSM 44701T), isolated from a smear-ripened cheese.</title>
        <authorList>
            <consortium name="US DOE Joint Genome Institute (JGI-PGF)"/>
            <person name="Walter F."/>
            <person name="Albersmeier A."/>
            <person name="Kalinowski J."/>
            <person name="Ruckert C."/>
        </authorList>
    </citation>
    <scope>NUCLEOTIDE SEQUENCE</scope>
    <source>
        <strain evidence="2">KCTC 12988</strain>
    </source>
</reference>
<dbReference type="PANTHER" id="PTHR34980">
    <property type="entry name" value="INNER MEMBRANE PROTEIN-RELATED-RELATED"/>
    <property type="match status" value="1"/>
</dbReference>
<comment type="caution">
    <text evidence="2">The sequence shown here is derived from an EMBL/GenBank/DDBJ whole genome shotgun (WGS) entry which is preliminary data.</text>
</comment>
<organism evidence="2 3">
    <name type="scientific">Roseibacillus persicicus</name>
    <dbReference type="NCBI Taxonomy" id="454148"/>
    <lineage>
        <taxon>Bacteria</taxon>
        <taxon>Pseudomonadati</taxon>
        <taxon>Verrucomicrobiota</taxon>
        <taxon>Verrucomicrobiia</taxon>
        <taxon>Verrucomicrobiales</taxon>
        <taxon>Verrucomicrobiaceae</taxon>
        <taxon>Roseibacillus</taxon>
    </lineage>
</organism>
<keyword evidence="1" id="KW-1133">Transmembrane helix</keyword>
<evidence type="ECO:0000313" key="3">
    <source>
        <dbReference type="Proteomes" id="UP000644507"/>
    </source>
</evidence>